<dbReference type="Gene3D" id="2.60.200.20">
    <property type="match status" value="1"/>
</dbReference>
<dbReference type="OrthoDB" id="4096268at2759"/>
<dbReference type="PANTHER" id="PTHR15715">
    <property type="entry name" value="CENTROSOMAL PROTEIN OF 170 KDA"/>
    <property type="match status" value="1"/>
</dbReference>
<feature type="compositionally biased region" description="Basic and acidic residues" evidence="1">
    <location>
        <begin position="479"/>
        <end position="493"/>
    </location>
</feature>
<feature type="region of interest" description="Disordered" evidence="1">
    <location>
        <begin position="476"/>
        <end position="539"/>
    </location>
</feature>
<dbReference type="PANTHER" id="PTHR15715:SF37">
    <property type="entry name" value="LD47843P"/>
    <property type="match status" value="1"/>
</dbReference>
<dbReference type="PROSITE" id="PS50006">
    <property type="entry name" value="FHA_DOMAIN"/>
    <property type="match status" value="1"/>
</dbReference>
<name>A0A9P4SGH3_9PEZI</name>
<feature type="compositionally biased region" description="Acidic residues" evidence="1">
    <location>
        <begin position="157"/>
        <end position="169"/>
    </location>
</feature>
<proteinExistence type="predicted"/>
<dbReference type="SUPFAM" id="SSF49879">
    <property type="entry name" value="SMAD/FHA domain"/>
    <property type="match status" value="1"/>
</dbReference>
<feature type="compositionally biased region" description="Acidic residues" evidence="1">
    <location>
        <begin position="275"/>
        <end position="289"/>
    </location>
</feature>
<keyword evidence="4" id="KW-1185">Reference proteome</keyword>
<feature type="domain" description="FHA" evidence="2">
    <location>
        <begin position="35"/>
        <end position="96"/>
    </location>
</feature>
<evidence type="ECO:0000313" key="4">
    <source>
        <dbReference type="Proteomes" id="UP000799429"/>
    </source>
</evidence>
<gene>
    <name evidence="3" type="ORF">M501DRAFT_371178</name>
</gene>
<protein>
    <recommendedName>
        <fullName evidence="2">FHA domain-containing protein</fullName>
    </recommendedName>
</protein>
<dbReference type="InterPro" id="IPR000253">
    <property type="entry name" value="FHA_dom"/>
</dbReference>
<feature type="region of interest" description="Disordered" evidence="1">
    <location>
        <begin position="242"/>
        <end position="463"/>
    </location>
</feature>
<feature type="region of interest" description="Disordered" evidence="1">
    <location>
        <begin position="193"/>
        <end position="223"/>
    </location>
</feature>
<feature type="compositionally biased region" description="Low complexity" evidence="1">
    <location>
        <begin position="318"/>
        <end position="327"/>
    </location>
</feature>
<feature type="compositionally biased region" description="Basic and acidic residues" evidence="1">
    <location>
        <begin position="442"/>
        <end position="451"/>
    </location>
</feature>
<dbReference type="InterPro" id="IPR051176">
    <property type="entry name" value="Cent_Immune-Sig_Mod"/>
</dbReference>
<evidence type="ECO:0000256" key="1">
    <source>
        <dbReference type="SAM" id="MobiDB-lite"/>
    </source>
</evidence>
<organism evidence="3 4">
    <name type="scientific">Patellaria atrata CBS 101060</name>
    <dbReference type="NCBI Taxonomy" id="1346257"/>
    <lineage>
        <taxon>Eukaryota</taxon>
        <taxon>Fungi</taxon>
        <taxon>Dikarya</taxon>
        <taxon>Ascomycota</taxon>
        <taxon>Pezizomycotina</taxon>
        <taxon>Dothideomycetes</taxon>
        <taxon>Dothideomycetes incertae sedis</taxon>
        <taxon>Patellariales</taxon>
        <taxon>Patellariaceae</taxon>
        <taxon>Patellaria</taxon>
    </lineage>
</organism>
<dbReference type="Proteomes" id="UP000799429">
    <property type="component" value="Unassembled WGS sequence"/>
</dbReference>
<reference evidence="3" key="1">
    <citation type="journal article" date="2020" name="Stud. Mycol.">
        <title>101 Dothideomycetes genomes: a test case for predicting lifestyles and emergence of pathogens.</title>
        <authorList>
            <person name="Haridas S."/>
            <person name="Albert R."/>
            <person name="Binder M."/>
            <person name="Bloem J."/>
            <person name="Labutti K."/>
            <person name="Salamov A."/>
            <person name="Andreopoulos B."/>
            <person name="Baker S."/>
            <person name="Barry K."/>
            <person name="Bills G."/>
            <person name="Bluhm B."/>
            <person name="Cannon C."/>
            <person name="Castanera R."/>
            <person name="Culley D."/>
            <person name="Daum C."/>
            <person name="Ezra D."/>
            <person name="Gonzalez J."/>
            <person name="Henrissat B."/>
            <person name="Kuo A."/>
            <person name="Liang C."/>
            <person name="Lipzen A."/>
            <person name="Lutzoni F."/>
            <person name="Magnuson J."/>
            <person name="Mondo S."/>
            <person name="Nolan M."/>
            <person name="Ohm R."/>
            <person name="Pangilinan J."/>
            <person name="Park H.-J."/>
            <person name="Ramirez L."/>
            <person name="Alfaro M."/>
            <person name="Sun H."/>
            <person name="Tritt A."/>
            <person name="Yoshinaga Y."/>
            <person name="Zwiers L.-H."/>
            <person name="Turgeon B."/>
            <person name="Goodwin S."/>
            <person name="Spatafora J."/>
            <person name="Crous P."/>
            <person name="Grigoriev I."/>
        </authorList>
    </citation>
    <scope>NUCLEOTIDE SEQUENCE</scope>
    <source>
        <strain evidence="3">CBS 101060</strain>
    </source>
</reference>
<accession>A0A9P4SGH3</accession>
<dbReference type="Pfam" id="PF00498">
    <property type="entry name" value="FHA"/>
    <property type="match status" value="1"/>
</dbReference>
<feature type="compositionally biased region" description="Basic and acidic residues" evidence="1">
    <location>
        <begin position="518"/>
        <end position="532"/>
    </location>
</feature>
<feature type="compositionally biased region" description="Basic and acidic residues" evidence="1">
    <location>
        <begin position="242"/>
        <end position="270"/>
    </location>
</feature>
<dbReference type="InterPro" id="IPR008984">
    <property type="entry name" value="SMAD_FHA_dom_sf"/>
</dbReference>
<comment type="caution">
    <text evidence="3">The sequence shown here is derived from an EMBL/GenBank/DDBJ whole genome shotgun (WGS) entry which is preliminary data.</text>
</comment>
<feature type="region of interest" description="Disordered" evidence="1">
    <location>
        <begin position="137"/>
        <end position="169"/>
    </location>
</feature>
<dbReference type="CDD" id="cd00060">
    <property type="entry name" value="FHA"/>
    <property type="match status" value="1"/>
</dbReference>
<feature type="compositionally biased region" description="Basic and acidic residues" evidence="1">
    <location>
        <begin position="421"/>
        <end position="430"/>
    </location>
</feature>
<dbReference type="SMART" id="SM00240">
    <property type="entry name" value="FHA"/>
    <property type="match status" value="1"/>
</dbReference>
<dbReference type="GO" id="GO:0005737">
    <property type="term" value="C:cytoplasm"/>
    <property type="evidence" value="ECO:0007669"/>
    <property type="project" value="TreeGrafter"/>
</dbReference>
<evidence type="ECO:0000313" key="3">
    <source>
        <dbReference type="EMBL" id="KAF2841959.1"/>
    </source>
</evidence>
<dbReference type="EMBL" id="MU006090">
    <property type="protein sequence ID" value="KAF2841959.1"/>
    <property type="molecule type" value="Genomic_DNA"/>
</dbReference>
<evidence type="ECO:0000259" key="2">
    <source>
        <dbReference type="PROSITE" id="PS50006"/>
    </source>
</evidence>
<sequence>MSSKDVKVTLEILNPQSDAGEPSLRSFTLQPGEVMPIGRASKSSHKNLNPAENNVYINSPVISREHATLKRVQDNENLYIEDCGSLHGTELNETKLDKNRDYPLKSGDIIRLGQPVTHTTETFTAPRCRVEVEHLTKTPMLTPANPQHSHGYSVPETDSDDDSMADDEAPVPVPFTVADDEVPVAAPLTVADDEAPVPTSFTPADNDAPLLATVTPPEGRRKNPTYEEITKFHAAAFRATSAHREASIGATKDKGKRFVCDAEAHSKPEDVSSSESEDNSSDGSNEDEDSRGSSYDSNEEEDESSPVASRHDSDSSSEENSSVASGEGSEDGTPPRIRPRNHREPNDGTPRSRQHSYKEYDDGTPPHGRQYYYGEYDDGTSPCARQRSDRNYDDEYDENQEYYENQEYDNEYDEGQEYDPEQFRNRDSADIYRPYRSFRPRNYRENHREDSLEYDEDSNYNHRNCREYRGSASWLDYGRCNRKDPLDSRREDPNSYNDEGQTAGFRGHDDEGSQGYHGYDRDAYHGDPREGFRTPIPPYSTSSGAVVHVHHASMPIPSPI</sequence>
<dbReference type="AlphaFoldDB" id="A0A9P4SGH3"/>
<feature type="compositionally biased region" description="Acidic residues" evidence="1">
    <location>
        <begin position="394"/>
        <end position="420"/>
    </location>
</feature>